<evidence type="ECO:0000256" key="1">
    <source>
        <dbReference type="SAM" id="MobiDB-lite"/>
    </source>
</evidence>
<reference evidence="2 3" key="1">
    <citation type="submission" date="2020-08" db="EMBL/GenBank/DDBJ databases">
        <title>Sequencing the genomes of 1000 actinobacteria strains.</title>
        <authorList>
            <person name="Klenk H.-P."/>
        </authorList>
    </citation>
    <scope>NUCLEOTIDE SEQUENCE [LARGE SCALE GENOMIC DNA]</scope>
    <source>
        <strain evidence="2 3">DSM 45913</strain>
    </source>
</reference>
<keyword evidence="3" id="KW-1185">Reference proteome</keyword>
<comment type="caution">
    <text evidence="2">The sequence shown here is derived from an EMBL/GenBank/DDBJ whole genome shotgun (WGS) entry which is preliminary data.</text>
</comment>
<proteinExistence type="predicted"/>
<protein>
    <submittedName>
        <fullName evidence="2">Uncharacterized protein</fullName>
    </submittedName>
</protein>
<evidence type="ECO:0000313" key="2">
    <source>
        <dbReference type="EMBL" id="MBB6347619.1"/>
    </source>
</evidence>
<feature type="region of interest" description="Disordered" evidence="1">
    <location>
        <begin position="29"/>
        <end position="75"/>
    </location>
</feature>
<feature type="compositionally biased region" description="Polar residues" evidence="1">
    <location>
        <begin position="62"/>
        <end position="75"/>
    </location>
</feature>
<dbReference type="EMBL" id="JACHJB010000002">
    <property type="protein sequence ID" value="MBB6347619.1"/>
    <property type="molecule type" value="Genomic_DNA"/>
</dbReference>
<organism evidence="2 3">
    <name type="scientific">Nonomuraea muscovyensis</name>
    <dbReference type="NCBI Taxonomy" id="1124761"/>
    <lineage>
        <taxon>Bacteria</taxon>
        <taxon>Bacillati</taxon>
        <taxon>Actinomycetota</taxon>
        <taxon>Actinomycetes</taxon>
        <taxon>Streptosporangiales</taxon>
        <taxon>Streptosporangiaceae</taxon>
        <taxon>Nonomuraea</taxon>
    </lineage>
</organism>
<dbReference type="Proteomes" id="UP000583800">
    <property type="component" value="Unassembled WGS sequence"/>
</dbReference>
<sequence>MILSRRRVPSKTLRALCLLSRVPSASTISTARRRSMVTPCPRTSQPMPPEVASPSNAPAPYSWSSPTQTTPGRTGTNGLLLVEDGRVKRVPTALHGMDLVQEISRLLRAENVTMTKLGTDLILWHVAGGGRVVEVGQRAGQDAQDDAAGLAPVADGVDVDQVAAEPEQLRHGEGVARVGLGGDLAECGAVQGANGGEPRSIDRSLSGNRLIPTLRRCGHWTGRTRRLEARSERKADTIRSRPCAGGVLICTVEVCAALPRTRAQFGEPIRCDRASVRVWSPCPGKPR</sequence>
<gene>
    <name evidence="2" type="ORF">FHU36_004164</name>
</gene>
<accession>A0A7X0C347</accession>
<name>A0A7X0C347_9ACTN</name>
<evidence type="ECO:0000313" key="3">
    <source>
        <dbReference type="Proteomes" id="UP000583800"/>
    </source>
</evidence>
<dbReference type="AlphaFoldDB" id="A0A7X0C347"/>